<protein>
    <submittedName>
        <fullName evidence="2">Uncharacterized protein</fullName>
    </submittedName>
</protein>
<feature type="compositionally biased region" description="Basic and acidic residues" evidence="1">
    <location>
        <begin position="113"/>
        <end position="123"/>
    </location>
</feature>
<evidence type="ECO:0000313" key="2">
    <source>
        <dbReference type="EMBL" id="AEI95560.1"/>
    </source>
</evidence>
<reference evidence="2 3" key="1">
    <citation type="journal article" date="2011" name="BMC Genomics">
        <title>Comparative genome analysis and genome-guided physiological analysis of Roseobacter litoralis.</title>
        <authorList>
            <person name="Kalhoefer D."/>
            <person name="Thole S."/>
            <person name="Voget S."/>
            <person name="Lehmann R."/>
            <person name="Liesegang H."/>
            <person name="Wollher A."/>
            <person name="Daniel R."/>
            <person name="Simon M."/>
            <person name="Brinkhoff T."/>
        </authorList>
    </citation>
    <scope>NUCLEOTIDE SEQUENCE [LARGE SCALE GENOMIC DNA]</scope>
    <source>
        <strain evidence="3">ATCC 49566 / DSM 6996 / JCM 21268 / NBRC 15278 / OCh 149</strain>
    </source>
</reference>
<dbReference type="eggNOG" id="ENOG5033NAW">
    <property type="taxonomic scope" value="Bacteria"/>
</dbReference>
<evidence type="ECO:0000256" key="1">
    <source>
        <dbReference type="SAM" id="MobiDB-lite"/>
    </source>
</evidence>
<proteinExistence type="predicted"/>
<dbReference type="AlphaFoldDB" id="F7ZB18"/>
<sequence length="142" mass="14976">MQYRWHAYFGANVKVYRSYRRGDGTYVGIERDPGVAVMAPAWVLDATVCGLMTLGSPEVSVAGLLDLSSILTLQGFRRSFDESDSSKEAEHDHPQNNQSGATASSISSASDCPDERAGARDAEAGSCTIASGSGQPDTGGIK</sequence>
<feature type="region of interest" description="Disordered" evidence="1">
    <location>
        <begin position="81"/>
        <end position="142"/>
    </location>
</feature>
<gene>
    <name evidence="2" type="ordered locus">RLO149_c036240</name>
</gene>
<organism evidence="2 3">
    <name type="scientific">Roseobacter litoralis (strain ATCC 49566 / DSM 6996 / JCM 21268 / NBRC 15278 / OCh 149)</name>
    <dbReference type="NCBI Taxonomy" id="391595"/>
    <lineage>
        <taxon>Bacteria</taxon>
        <taxon>Pseudomonadati</taxon>
        <taxon>Pseudomonadota</taxon>
        <taxon>Alphaproteobacteria</taxon>
        <taxon>Rhodobacterales</taxon>
        <taxon>Roseobacteraceae</taxon>
        <taxon>Roseobacter</taxon>
    </lineage>
</organism>
<evidence type="ECO:0000313" key="3">
    <source>
        <dbReference type="Proteomes" id="UP000001353"/>
    </source>
</evidence>
<dbReference type="EMBL" id="CP002623">
    <property type="protein sequence ID" value="AEI95560.1"/>
    <property type="molecule type" value="Genomic_DNA"/>
</dbReference>
<feature type="compositionally biased region" description="Low complexity" evidence="1">
    <location>
        <begin position="99"/>
        <end position="110"/>
    </location>
</feature>
<dbReference type="Proteomes" id="UP000001353">
    <property type="component" value="Chromosome"/>
</dbReference>
<dbReference type="KEGG" id="rli:RLO149_c036240"/>
<dbReference type="HOGENOM" id="CLU_2095035_0_0_5"/>
<feature type="compositionally biased region" description="Basic and acidic residues" evidence="1">
    <location>
        <begin position="81"/>
        <end position="94"/>
    </location>
</feature>
<keyword evidence="3" id="KW-1185">Reference proteome</keyword>
<name>F7ZB18_ROSLO</name>
<accession>F7ZB18</accession>